<comment type="caution">
    <text evidence="1">The sequence shown here is derived from an EMBL/GenBank/DDBJ whole genome shotgun (WGS) entry which is preliminary data.</text>
</comment>
<protein>
    <submittedName>
        <fullName evidence="1">Uncharacterized protein</fullName>
    </submittedName>
</protein>
<name>A0A1T0A5G9_9GAMM</name>
<reference evidence="1 2" key="1">
    <citation type="submission" date="2017-02" db="EMBL/GenBank/DDBJ databases">
        <title>Draft genome sequence of Moraxella caviae CCUG 355 type strain.</title>
        <authorList>
            <person name="Engstrom-Jakobsson H."/>
            <person name="Salva-Serra F."/>
            <person name="Thorell K."/>
            <person name="Gonzales-Siles L."/>
            <person name="Karlsson R."/>
            <person name="Boulund F."/>
            <person name="Engstrand L."/>
            <person name="Moore E."/>
        </authorList>
    </citation>
    <scope>NUCLEOTIDE SEQUENCE [LARGE SCALE GENOMIC DNA]</scope>
    <source>
        <strain evidence="1 2">CCUG 355</strain>
    </source>
</reference>
<gene>
    <name evidence="1" type="ORF">B0181_04385</name>
</gene>
<accession>A0A1T0A5G9</accession>
<dbReference type="EMBL" id="MUXU01000027">
    <property type="protein sequence ID" value="OOR90838.1"/>
    <property type="molecule type" value="Genomic_DNA"/>
</dbReference>
<dbReference type="Proteomes" id="UP000190435">
    <property type="component" value="Unassembled WGS sequence"/>
</dbReference>
<evidence type="ECO:0000313" key="1">
    <source>
        <dbReference type="EMBL" id="OOR90838.1"/>
    </source>
</evidence>
<evidence type="ECO:0000313" key="2">
    <source>
        <dbReference type="Proteomes" id="UP000190435"/>
    </source>
</evidence>
<keyword evidence="2" id="KW-1185">Reference proteome</keyword>
<organism evidence="1 2">
    <name type="scientific">Moraxella caviae</name>
    <dbReference type="NCBI Taxonomy" id="34060"/>
    <lineage>
        <taxon>Bacteria</taxon>
        <taxon>Pseudomonadati</taxon>
        <taxon>Pseudomonadota</taxon>
        <taxon>Gammaproteobacteria</taxon>
        <taxon>Moraxellales</taxon>
        <taxon>Moraxellaceae</taxon>
        <taxon>Moraxella</taxon>
    </lineage>
</organism>
<proteinExistence type="predicted"/>
<sequence length="65" mass="7428">MANKFGGLALLPNLYHLSLPTNFTKHQQMPRLVQLVILLKVVKNGILPKGILLKNQYKKRYNEAV</sequence>
<dbReference type="AlphaFoldDB" id="A0A1T0A5G9"/>
<dbReference type="STRING" id="34060.B0181_04385"/>